<keyword evidence="5" id="KW-0862">Zinc</keyword>
<dbReference type="InterPro" id="IPR050662">
    <property type="entry name" value="Sec-metab_biosynth-thioest"/>
</dbReference>
<comment type="caution">
    <text evidence="7">The sequence shown here is derived from an EMBL/GenBank/DDBJ whole genome shotgun (WGS) entry which is preliminary data.</text>
</comment>
<evidence type="ECO:0000256" key="4">
    <source>
        <dbReference type="ARBA" id="ARBA00022801"/>
    </source>
</evidence>
<dbReference type="EMBL" id="QGMI01000539">
    <property type="protein sequence ID" value="TVY39234.1"/>
    <property type="molecule type" value="Genomic_DNA"/>
</dbReference>
<dbReference type="InterPro" id="IPR047921">
    <property type="entry name" value="LACTB2-like_MBL-fold"/>
</dbReference>
<accession>A0A8H8RRK5</accession>
<dbReference type="PANTHER" id="PTHR23131:SF3">
    <property type="entry name" value="ATROCHRYSONE CARBOXYL ACP THIOESTERASE"/>
    <property type="match status" value="1"/>
</dbReference>
<dbReference type="CDD" id="cd07722">
    <property type="entry name" value="LACTB2-like_MBL-fold"/>
    <property type="match status" value="1"/>
</dbReference>
<keyword evidence="8" id="KW-1185">Reference proteome</keyword>
<dbReference type="GO" id="GO:0016787">
    <property type="term" value="F:hydrolase activity"/>
    <property type="evidence" value="ECO:0007669"/>
    <property type="project" value="UniProtKB-KW"/>
</dbReference>
<evidence type="ECO:0000256" key="2">
    <source>
        <dbReference type="ARBA" id="ARBA00007749"/>
    </source>
</evidence>
<evidence type="ECO:0000256" key="3">
    <source>
        <dbReference type="ARBA" id="ARBA00022723"/>
    </source>
</evidence>
<dbReference type="OrthoDB" id="17458at2759"/>
<keyword evidence="3" id="KW-0479">Metal-binding</keyword>
<evidence type="ECO:0000256" key="5">
    <source>
        <dbReference type="ARBA" id="ARBA00022833"/>
    </source>
</evidence>
<dbReference type="PANTHER" id="PTHR23131">
    <property type="entry name" value="ENDORIBONUCLEASE LACTB2"/>
    <property type="match status" value="1"/>
</dbReference>
<dbReference type="AlphaFoldDB" id="A0A8H8RRK5"/>
<dbReference type="GO" id="GO:0044550">
    <property type="term" value="P:secondary metabolite biosynthetic process"/>
    <property type="evidence" value="ECO:0007669"/>
    <property type="project" value="TreeGrafter"/>
</dbReference>
<sequence length="308" mass="34199">MAPGKGGYRQINKAFNICAFDDYLEGQRNRLPKLQDIEQISSRFTLQGTNTYIVGTGSRRLIIDTGQGVPEWADLISSTLTTSEISLSHVLLTHWHGDHTGGVPDLTRMYPDVSSSIYKHTPSKSQLPITDSQIFEVEGATIRAVHTPGHSHDHICFILEEEEAMFTGDVILGHGTTVVEHLSTWMETLHKIQSYNCVKGYPAHGSIIADLPAKIKGELALKRRRERRVLQSLEQAKREGRAAGGRGKGSITVTELVTAMHGTEIDQGIRELALEPFMDEVLRKLAEDGSVAFEMRGGVKKWFAIERI</sequence>
<comment type="similarity">
    <text evidence="2">Belongs to the metallo-beta-lactamase superfamily.</text>
</comment>
<organism evidence="7 8">
    <name type="scientific">Lachnellula occidentalis</name>
    <dbReference type="NCBI Taxonomy" id="215460"/>
    <lineage>
        <taxon>Eukaryota</taxon>
        <taxon>Fungi</taxon>
        <taxon>Dikarya</taxon>
        <taxon>Ascomycota</taxon>
        <taxon>Pezizomycotina</taxon>
        <taxon>Leotiomycetes</taxon>
        <taxon>Helotiales</taxon>
        <taxon>Lachnaceae</taxon>
        <taxon>Lachnellula</taxon>
    </lineage>
</organism>
<dbReference type="Gene3D" id="3.60.15.10">
    <property type="entry name" value="Ribonuclease Z/Hydroxyacylglutathione hydrolase-like"/>
    <property type="match status" value="1"/>
</dbReference>
<proteinExistence type="inferred from homology"/>
<dbReference type="Pfam" id="PF00753">
    <property type="entry name" value="Lactamase_B"/>
    <property type="match status" value="1"/>
</dbReference>
<dbReference type="GO" id="GO:0046872">
    <property type="term" value="F:metal ion binding"/>
    <property type="evidence" value="ECO:0007669"/>
    <property type="project" value="UniProtKB-KW"/>
</dbReference>
<evidence type="ECO:0000256" key="1">
    <source>
        <dbReference type="ARBA" id="ARBA00001947"/>
    </source>
</evidence>
<dbReference type="InterPro" id="IPR036866">
    <property type="entry name" value="RibonucZ/Hydroxyglut_hydro"/>
</dbReference>
<keyword evidence="4" id="KW-0378">Hydrolase</keyword>
<comment type="cofactor">
    <cofactor evidence="1">
        <name>Zn(2+)</name>
        <dbReference type="ChEBI" id="CHEBI:29105"/>
    </cofactor>
</comment>
<gene>
    <name evidence="7" type="primary">ptaB_2</name>
    <name evidence="7" type="ORF">LOCC1_G008272</name>
</gene>
<dbReference type="InterPro" id="IPR001279">
    <property type="entry name" value="Metallo-B-lactamas"/>
</dbReference>
<dbReference type="Gene3D" id="1.10.10.10">
    <property type="entry name" value="Winged helix-like DNA-binding domain superfamily/Winged helix DNA-binding domain"/>
    <property type="match status" value="1"/>
</dbReference>
<name>A0A8H8RRK5_9HELO</name>
<evidence type="ECO:0000313" key="8">
    <source>
        <dbReference type="Proteomes" id="UP000443090"/>
    </source>
</evidence>
<dbReference type="SMART" id="SM00849">
    <property type="entry name" value="Lactamase_B"/>
    <property type="match status" value="1"/>
</dbReference>
<dbReference type="Proteomes" id="UP000443090">
    <property type="component" value="Unassembled WGS sequence"/>
</dbReference>
<reference evidence="7 8" key="1">
    <citation type="submission" date="2018-05" db="EMBL/GenBank/DDBJ databases">
        <title>Genome sequencing and assembly of the regulated plant pathogen Lachnellula willkommii and related sister species for the development of diagnostic species identification markers.</title>
        <authorList>
            <person name="Giroux E."/>
            <person name="Bilodeau G."/>
        </authorList>
    </citation>
    <scope>NUCLEOTIDE SEQUENCE [LARGE SCALE GENOMIC DNA]</scope>
    <source>
        <strain evidence="7 8">CBS 160.35</strain>
    </source>
</reference>
<evidence type="ECO:0000259" key="6">
    <source>
        <dbReference type="SMART" id="SM00849"/>
    </source>
</evidence>
<feature type="domain" description="Metallo-beta-lactamase" evidence="6">
    <location>
        <begin position="48"/>
        <end position="204"/>
    </location>
</feature>
<evidence type="ECO:0000313" key="7">
    <source>
        <dbReference type="EMBL" id="TVY39234.1"/>
    </source>
</evidence>
<dbReference type="SUPFAM" id="SSF56281">
    <property type="entry name" value="Metallo-hydrolase/oxidoreductase"/>
    <property type="match status" value="1"/>
</dbReference>
<protein>
    <submittedName>
        <fullName evidence="7">Lactamase-like protein</fullName>
    </submittedName>
</protein>
<dbReference type="FunFam" id="3.60.15.10:FF:000041">
    <property type="entry name" value="Metallo-beta-lactamase domain protein"/>
    <property type="match status" value="1"/>
</dbReference>
<dbReference type="InterPro" id="IPR036388">
    <property type="entry name" value="WH-like_DNA-bd_sf"/>
</dbReference>